<reference evidence="8" key="1">
    <citation type="journal article" date="2021" name="mSystems">
        <title>Bacteria and Archaea Synergistically Convert Glycine Betaine to Biogenic Methane in the Formosa Cold Seep of the South China Sea.</title>
        <authorList>
            <person name="Li L."/>
            <person name="Zhang W."/>
            <person name="Zhang S."/>
            <person name="Song L."/>
            <person name="Sun Q."/>
            <person name="Zhang H."/>
            <person name="Xiang H."/>
            <person name="Dong X."/>
        </authorList>
    </citation>
    <scope>NUCLEOTIDE SEQUENCE</scope>
    <source>
        <strain evidence="8">LLY</strain>
    </source>
</reference>
<dbReference type="InterPro" id="IPR027417">
    <property type="entry name" value="P-loop_NTPase"/>
</dbReference>
<gene>
    <name evidence="8" type="ORF">KDK67_05445</name>
</gene>
<dbReference type="AlphaFoldDB" id="A0A9E4ZF54"/>
<keyword evidence="9" id="KW-1185">Reference proteome</keyword>
<dbReference type="Pfam" id="PF06745">
    <property type="entry name" value="ATPase"/>
    <property type="match status" value="2"/>
</dbReference>
<dbReference type="InterPro" id="IPR051347">
    <property type="entry name" value="Circadian_clock_KaiC-rel"/>
</dbReference>
<dbReference type="PANTHER" id="PTHR42926">
    <property type="match status" value="1"/>
</dbReference>
<dbReference type="GO" id="GO:0004674">
    <property type="term" value="F:protein serine/threonine kinase activity"/>
    <property type="evidence" value="ECO:0007669"/>
    <property type="project" value="UniProtKB-EC"/>
</dbReference>
<dbReference type="SUPFAM" id="SSF52540">
    <property type="entry name" value="P-loop containing nucleoside triphosphate hydrolases"/>
    <property type="match status" value="2"/>
</dbReference>
<keyword evidence="4" id="KW-0677">Repeat</keyword>
<dbReference type="EC" id="2.7.11.1" evidence="1"/>
<evidence type="ECO:0000256" key="2">
    <source>
        <dbReference type="ARBA" id="ARBA00022553"/>
    </source>
</evidence>
<keyword evidence="5" id="KW-0418">Kinase</keyword>
<reference evidence="8" key="2">
    <citation type="submission" date="2021-04" db="EMBL/GenBank/DDBJ databases">
        <authorList>
            <person name="Dong X."/>
        </authorList>
    </citation>
    <scope>NUCLEOTIDE SEQUENCE</scope>
    <source>
        <strain evidence="8">LLY</strain>
    </source>
</reference>
<keyword evidence="2" id="KW-0597">Phosphoprotein</keyword>
<dbReference type="RefSeq" id="WP_250867827.1">
    <property type="nucleotide sequence ID" value="NZ_JAGSOI010000015.1"/>
</dbReference>
<accession>A0A9E4ZF54</accession>
<evidence type="ECO:0000256" key="3">
    <source>
        <dbReference type="ARBA" id="ARBA00022679"/>
    </source>
</evidence>
<dbReference type="InterPro" id="IPR010624">
    <property type="entry name" value="KaiC_dom"/>
</dbReference>
<evidence type="ECO:0000256" key="6">
    <source>
        <dbReference type="ARBA" id="ARBA00022801"/>
    </source>
</evidence>
<keyword evidence="6" id="KW-0378">Hydrolase</keyword>
<name>A0A9E4ZF54_9EURY</name>
<evidence type="ECO:0000259" key="7">
    <source>
        <dbReference type="PROSITE" id="PS51146"/>
    </source>
</evidence>
<evidence type="ECO:0000313" key="9">
    <source>
        <dbReference type="Proteomes" id="UP001056766"/>
    </source>
</evidence>
<protein>
    <recommendedName>
        <fullName evidence="1">non-specific serine/threonine protein kinase</fullName>
        <ecNumber evidence="1">2.7.11.1</ecNumber>
    </recommendedName>
</protein>
<dbReference type="PIRSF" id="PIRSF039117">
    <property type="entry name" value="KaiC"/>
    <property type="match status" value="1"/>
</dbReference>
<evidence type="ECO:0000313" key="8">
    <source>
        <dbReference type="EMBL" id="MCM1986446.1"/>
    </source>
</evidence>
<dbReference type="InterPro" id="IPR030665">
    <property type="entry name" value="KaiC"/>
</dbReference>
<comment type="caution">
    <text evidence="8">The sequence shown here is derived from an EMBL/GenBank/DDBJ whole genome shotgun (WGS) entry which is preliminary data.</text>
</comment>
<organism evidence="8 9">
    <name type="scientific">Methanococcoides seepicolus</name>
    <dbReference type="NCBI Taxonomy" id="2828780"/>
    <lineage>
        <taxon>Archaea</taxon>
        <taxon>Methanobacteriati</taxon>
        <taxon>Methanobacteriota</taxon>
        <taxon>Stenosarchaea group</taxon>
        <taxon>Methanomicrobia</taxon>
        <taxon>Methanosarcinales</taxon>
        <taxon>Methanosarcinaceae</taxon>
        <taxon>Methanococcoides</taxon>
    </lineage>
</organism>
<dbReference type="PANTHER" id="PTHR42926:SF1">
    <property type="entry name" value="CIRCADIAN CLOCK OSCILLATOR PROTEIN KAIC 1"/>
    <property type="match status" value="1"/>
</dbReference>
<evidence type="ECO:0000256" key="5">
    <source>
        <dbReference type="ARBA" id="ARBA00022777"/>
    </source>
</evidence>
<dbReference type="Gene3D" id="3.40.50.300">
    <property type="entry name" value="P-loop containing nucleotide triphosphate hydrolases"/>
    <property type="match status" value="2"/>
</dbReference>
<evidence type="ECO:0000256" key="4">
    <source>
        <dbReference type="ARBA" id="ARBA00022737"/>
    </source>
</evidence>
<dbReference type="PROSITE" id="PS51146">
    <property type="entry name" value="KAIC"/>
    <property type="match status" value="1"/>
</dbReference>
<dbReference type="EMBL" id="JAGSOI010000015">
    <property type="protein sequence ID" value="MCM1986446.1"/>
    <property type="molecule type" value="Genomic_DNA"/>
</dbReference>
<proteinExistence type="predicted"/>
<sequence>MPELQNLPCCIEGLDEILGGFRTPSTILVAGTAGVGKTTMALQMLSNAAKNGEKVLYIPLTTETSERFEKLQSVFPFLFENVSIHPLSRQAAEKDPLSMLIEMGNVITSENPGRIVIDPITPMGFGFVEQERRRFFYTLDSMLKESNALVILTGELLEEQIHGSVVSHLTDGIIYLSRENSGYHTAHKMRVLKMLGLDLQKRGISTARDYSYDVSSEGFVVYPRLVSSKRDEVAEIKIRSGMDNFDLMLYGGIIAGSSMLVAGEPGSGKSIFAWNFIMEGLSNGENGVIVSYGERPEQIIREAAKFNWDMQKYVDSGQLRFIHSNPEEIHPAEHAIRLKELIDELGITRIVLDGLVNLEITFPDDIKLRGYLLSLINYLNSMGVSSVFTTELDPQTGRIMSNEASFIMDTVITLTQILCSNEFKRYLRILKSKGSRHGLIMREYTISDTGIKLQCDVLP</sequence>
<dbReference type="Proteomes" id="UP001056766">
    <property type="component" value="Unassembled WGS sequence"/>
</dbReference>
<keyword evidence="3" id="KW-0808">Transferase</keyword>
<feature type="domain" description="KaiC" evidence="7">
    <location>
        <begin position="236"/>
        <end position="459"/>
    </location>
</feature>
<dbReference type="InterPro" id="IPR014774">
    <property type="entry name" value="KaiC-like_dom"/>
</dbReference>
<evidence type="ECO:0000256" key="1">
    <source>
        <dbReference type="ARBA" id="ARBA00012513"/>
    </source>
</evidence>
<dbReference type="GO" id="GO:0016787">
    <property type="term" value="F:hydrolase activity"/>
    <property type="evidence" value="ECO:0007669"/>
    <property type="project" value="UniProtKB-KW"/>
</dbReference>
<dbReference type="GO" id="GO:0005524">
    <property type="term" value="F:ATP binding"/>
    <property type="evidence" value="ECO:0007669"/>
    <property type="project" value="InterPro"/>
</dbReference>